<dbReference type="GO" id="GO:0032259">
    <property type="term" value="P:methylation"/>
    <property type="evidence" value="ECO:0007669"/>
    <property type="project" value="UniProtKB-KW"/>
</dbReference>
<dbReference type="InterPro" id="IPR041698">
    <property type="entry name" value="Methyltransf_25"/>
</dbReference>
<keyword evidence="2" id="KW-0489">Methyltransferase</keyword>
<dbReference type="AlphaFoldDB" id="A0A386ZGL4"/>
<feature type="domain" description="Methyltransferase" evidence="1">
    <location>
        <begin position="50"/>
        <end position="149"/>
    </location>
</feature>
<name>A0A386ZGL4_9NOCA</name>
<sequence length="257" mass="28143">MSAKDMSADLDLDWHAWLRRWDAQQQGYAPERAVMLDAVADLLPAAFVAVDLGCGPGAIAQRLLQRFPRARVVAVDLDPVMIALGRGALGTMAGRLRWVETDIADPQWLTALGEPQVDAVLSTTALHWLSASELTRLYADLGRLLRPGGVFLNGDNLGFPAQLPTFDRLAQRVSARQWSDAAFAARGIETAEQWWEALGREPAMAALIAERTRRFAGKQRLAPVDVETHVRALDAAGFGEVGTVWQVLSDRVLLALR</sequence>
<keyword evidence="3" id="KW-1185">Reference proteome</keyword>
<dbReference type="RefSeq" id="WP_120738553.1">
    <property type="nucleotide sequence ID" value="NZ_CP032568.1"/>
</dbReference>
<dbReference type="Pfam" id="PF13649">
    <property type="entry name" value="Methyltransf_25"/>
    <property type="match status" value="1"/>
</dbReference>
<dbReference type="Proteomes" id="UP000267164">
    <property type="component" value="Chromosome"/>
</dbReference>
<protein>
    <submittedName>
        <fullName evidence="2">Class I SAM-dependent methyltransferase</fullName>
    </submittedName>
</protein>
<gene>
    <name evidence="2" type="ORF">D7D52_19985</name>
</gene>
<dbReference type="OrthoDB" id="3382693at2"/>
<dbReference type="KEGG" id="nyu:D7D52_19985"/>
<dbReference type="PANTHER" id="PTHR43591">
    <property type="entry name" value="METHYLTRANSFERASE"/>
    <property type="match status" value="1"/>
</dbReference>
<evidence type="ECO:0000259" key="1">
    <source>
        <dbReference type="Pfam" id="PF13649"/>
    </source>
</evidence>
<dbReference type="EMBL" id="CP032568">
    <property type="protein sequence ID" value="AYF75745.1"/>
    <property type="molecule type" value="Genomic_DNA"/>
</dbReference>
<evidence type="ECO:0000313" key="3">
    <source>
        <dbReference type="Proteomes" id="UP000267164"/>
    </source>
</evidence>
<organism evidence="2 3">
    <name type="scientific">Nocardia yunnanensis</name>
    <dbReference type="NCBI Taxonomy" id="2382165"/>
    <lineage>
        <taxon>Bacteria</taxon>
        <taxon>Bacillati</taxon>
        <taxon>Actinomycetota</taxon>
        <taxon>Actinomycetes</taxon>
        <taxon>Mycobacteriales</taxon>
        <taxon>Nocardiaceae</taxon>
        <taxon>Nocardia</taxon>
    </lineage>
</organism>
<keyword evidence="2" id="KW-0808">Transferase</keyword>
<evidence type="ECO:0000313" key="2">
    <source>
        <dbReference type="EMBL" id="AYF75745.1"/>
    </source>
</evidence>
<dbReference type="GO" id="GO:0008168">
    <property type="term" value="F:methyltransferase activity"/>
    <property type="evidence" value="ECO:0007669"/>
    <property type="project" value="UniProtKB-KW"/>
</dbReference>
<dbReference type="PANTHER" id="PTHR43591:SF108">
    <property type="entry name" value="S-ADENOSYL-L-METHIONINE-DEPENDENT METHYLTRANSFERASE"/>
    <property type="match status" value="1"/>
</dbReference>
<dbReference type="SUPFAM" id="SSF53335">
    <property type="entry name" value="S-adenosyl-L-methionine-dependent methyltransferases"/>
    <property type="match status" value="1"/>
</dbReference>
<accession>A0A386ZGL4</accession>
<dbReference type="CDD" id="cd02440">
    <property type="entry name" value="AdoMet_MTases"/>
    <property type="match status" value="1"/>
</dbReference>
<proteinExistence type="predicted"/>
<dbReference type="InterPro" id="IPR029063">
    <property type="entry name" value="SAM-dependent_MTases_sf"/>
</dbReference>
<dbReference type="Gene3D" id="3.40.50.150">
    <property type="entry name" value="Vaccinia Virus protein VP39"/>
    <property type="match status" value="1"/>
</dbReference>
<reference evidence="2 3" key="1">
    <citation type="submission" date="2018-09" db="EMBL/GenBank/DDBJ databases">
        <title>Nocardia yunnanensis sp. nov., an actinomycete isolated from a soil sample.</title>
        <authorList>
            <person name="Zhang J."/>
        </authorList>
    </citation>
    <scope>NUCLEOTIDE SEQUENCE [LARGE SCALE GENOMIC DNA]</scope>
    <source>
        <strain evidence="2 3">CFHS0054</strain>
    </source>
</reference>